<dbReference type="RefSeq" id="WP_184091025.1">
    <property type="nucleotide sequence ID" value="NZ_AP023367.1"/>
</dbReference>
<organism evidence="1 2">
    <name type="scientific">Anaerocolumna cellulosilytica</name>
    <dbReference type="NCBI Taxonomy" id="433286"/>
    <lineage>
        <taxon>Bacteria</taxon>
        <taxon>Bacillati</taxon>
        <taxon>Bacillota</taxon>
        <taxon>Clostridia</taxon>
        <taxon>Lachnospirales</taxon>
        <taxon>Lachnospiraceae</taxon>
        <taxon>Anaerocolumna</taxon>
    </lineage>
</organism>
<dbReference type="KEGG" id="acel:acsn021_19350"/>
<dbReference type="AlphaFoldDB" id="A0A6S6QXB2"/>
<name>A0A6S6QXB2_9FIRM</name>
<proteinExistence type="predicted"/>
<evidence type="ECO:0000313" key="1">
    <source>
        <dbReference type="EMBL" id="BCJ94366.1"/>
    </source>
</evidence>
<protein>
    <submittedName>
        <fullName evidence="1">Uncharacterized protein</fullName>
    </submittedName>
</protein>
<gene>
    <name evidence="1" type="ORF">acsn021_19350</name>
</gene>
<evidence type="ECO:0000313" key="2">
    <source>
        <dbReference type="Proteomes" id="UP000515561"/>
    </source>
</evidence>
<reference evidence="1 2" key="1">
    <citation type="journal article" date="2016" name="Int. J. Syst. Evol. Microbiol.">
        <title>Descriptions of Anaerotaenia torta gen. nov., sp. nov. and Anaerocolumna cellulosilytica gen. nov., sp. nov. isolated from a methanogenic reactor of cattle waste.</title>
        <authorList>
            <person name="Uek A."/>
            <person name="Ohtaki Y."/>
            <person name="Kaku N."/>
            <person name="Ueki K."/>
        </authorList>
    </citation>
    <scope>NUCLEOTIDE SEQUENCE [LARGE SCALE GENOMIC DNA]</scope>
    <source>
        <strain evidence="1 2">SN021</strain>
    </source>
</reference>
<accession>A0A6S6QXB2</accession>
<sequence>MRELKAKEWILFTGFVFLIGALVIGVFTFAGDPYLYYRNVSNDKKLLHSNYVNIGLMKNYKFDTAFIGSSEIHTIDTGFVKSYYSVDSAKLVVRNMDVNDMLFQYDLSQKYSDITEYIFNIDLEGFSMIKTVDGRSEKFPAYLYNENKLDDIKYLLGYESSLRYAPINFIINGSIDLGFQPPEEIIRHTEVGKIEDWSEQAVFGEEMVRISYEQYMTTKSTSNNTDLLRMLQTNIDHFLGRILEKQKPEQRIIFGFPPYSALYWEALKEKETYGVYLTAKEYFIAKSRQLARVRIVDVQSIPEINDLNNYKDLRHFNNKVSRIYTDAIFFGGYDIDN</sequence>
<keyword evidence="2" id="KW-1185">Reference proteome</keyword>
<dbReference type="EMBL" id="AP023367">
    <property type="protein sequence ID" value="BCJ94366.1"/>
    <property type="molecule type" value="Genomic_DNA"/>
</dbReference>
<dbReference type="Proteomes" id="UP000515561">
    <property type="component" value="Chromosome"/>
</dbReference>